<dbReference type="Pfam" id="PF01478">
    <property type="entry name" value="Peptidase_A24"/>
    <property type="match status" value="1"/>
</dbReference>
<evidence type="ECO:0000256" key="4">
    <source>
        <dbReference type="ARBA" id="ARBA00022519"/>
    </source>
</evidence>
<dbReference type="InterPro" id="IPR010627">
    <property type="entry name" value="Prepilin_pept_A24_N"/>
</dbReference>
<dbReference type="InterPro" id="IPR050882">
    <property type="entry name" value="Prepilin_peptidase/N-MTase"/>
</dbReference>
<dbReference type="EC" id="3.4.23.43" evidence="9"/>
<keyword evidence="9" id="KW-0645">Protease</keyword>
<organism evidence="13 14">
    <name type="scientific">Symbiopectobacterium purcellii</name>
    <dbReference type="NCBI Taxonomy" id="2871826"/>
    <lineage>
        <taxon>Bacteria</taxon>
        <taxon>Pseudomonadati</taxon>
        <taxon>Pseudomonadota</taxon>
        <taxon>Gammaproteobacteria</taxon>
        <taxon>Enterobacterales</taxon>
        <taxon>Enterobacteriaceae</taxon>
    </lineage>
</organism>
<keyword evidence="9" id="KW-0489">Methyltransferase</keyword>
<feature type="transmembrane region" description="Helical" evidence="10">
    <location>
        <begin position="12"/>
        <end position="34"/>
    </location>
</feature>
<evidence type="ECO:0000313" key="13">
    <source>
        <dbReference type="EMBL" id="QZN94491.1"/>
    </source>
</evidence>
<dbReference type="Gene3D" id="1.20.120.1220">
    <property type="match status" value="1"/>
</dbReference>
<keyword evidence="9" id="KW-0378">Hydrolase</keyword>
<keyword evidence="14" id="KW-1185">Reference proteome</keyword>
<evidence type="ECO:0000259" key="12">
    <source>
        <dbReference type="Pfam" id="PF06750"/>
    </source>
</evidence>
<evidence type="ECO:0000256" key="10">
    <source>
        <dbReference type="SAM" id="Phobius"/>
    </source>
</evidence>
<proteinExistence type="inferred from homology"/>
<feature type="transmembrane region" description="Helical" evidence="10">
    <location>
        <begin position="105"/>
        <end position="127"/>
    </location>
</feature>
<dbReference type="InterPro" id="IPR014032">
    <property type="entry name" value="Peptidase_A24A_bac"/>
</dbReference>
<keyword evidence="3" id="KW-1003">Cell membrane</keyword>
<dbReference type="RefSeq" id="WP_222157612.1">
    <property type="nucleotide sequence ID" value="NZ_CP081864.1"/>
</dbReference>
<evidence type="ECO:0000256" key="1">
    <source>
        <dbReference type="ARBA" id="ARBA00004429"/>
    </source>
</evidence>
<evidence type="ECO:0000256" key="9">
    <source>
        <dbReference type="RuleBase" id="RU003794"/>
    </source>
</evidence>
<dbReference type="InterPro" id="IPR000045">
    <property type="entry name" value="Prepilin_IV_endopep_pep"/>
</dbReference>
<evidence type="ECO:0000256" key="5">
    <source>
        <dbReference type="ARBA" id="ARBA00022692"/>
    </source>
</evidence>
<evidence type="ECO:0000256" key="6">
    <source>
        <dbReference type="ARBA" id="ARBA00022989"/>
    </source>
</evidence>
<comment type="similarity">
    <text evidence="2 8">Belongs to the peptidase A24 family.</text>
</comment>
<keyword evidence="9" id="KW-0808">Transferase</keyword>
<comment type="catalytic activity">
    <reaction evidence="9">
        <text>Typically cleaves a -Gly-|-Phe- bond to release an N-terminal, basic peptide of 5-8 residues from type IV prepilin, and then N-methylates the new N-terminal amino group, the methyl donor being S-adenosyl-L-methionine.</text>
        <dbReference type="EC" id="3.4.23.43"/>
    </reaction>
</comment>
<keyword evidence="4" id="KW-0997">Cell inner membrane</keyword>
<dbReference type="Proteomes" id="UP000825886">
    <property type="component" value="Chromosome"/>
</dbReference>
<feature type="transmembrane region" description="Helical" evidence="10">
    <location>
        <begin position="221"/>
        <end position="248"/>
    </location>
</feature>
<feature type="transmembrane region" description="Helical" evidence="10">
    <location>
        <begin position="177"/>
        <end position="201"/>
    </location>
</feature>
<keyword evidence="7 10" id="KW-0472">Membrane</keyword>
<reference evidence="13 14" key="1">
    <citation type="submission" date="2021-08" db="EMBL/GenBank/DDBJ databases">
        <title>Culture and genomic analysis of Symbiopectobacterium purcellii sp. nov. gen. nov., isolated from the leafhopper Empoasca decipiens.</title>
        <authorList>
            <person name="Nadal-Jimenez P."/>
            <person name="Siozios S."/>
            <person name="Halliday N."/>
            <person name="Camara M."/>
            <person name="Hurst G.D.D."/>
        </authorList>
    </citation>
    <scope>NUCLEOTIDE SEQUENCE [LARGE SCALE GENOMIC DNA]</scope>
    <source>
        <strain evidence="13 14">SyEd1</strain>
    </source>
</reference>
<gene>
    <name evidence="13" type="ORF">K6K13_14355</name>
</gene>
<keyword evidence="6 10" id="KW-1133">Transmembrane helix</keyword>
<keyword evidence="9" id="KW-0511">Multifunctional enzyme</keyword>
<dbReference type="PRINTS" id="PR00864">
    <property type="entry name" value="PREPILNPTASE"/>
</dbReference>
<keyword evidence="5 9" id="KW-0812">Transmembrane</keyword>
<name>A0ABX9AKB4_9ENTR</name>
<dbReference type="Pfam" id="PF06750">
    <property type="entry name" value="A24_N_bact"/>
    <property type="match status" value="1"/>
</dbReference>
<dbReference type="EC" id="2.1.1.-" evidence="9"/>
<evidence type="ECO:0000256" key="2">
    <source>
        <dbReference type="ARBA" id="ARBA00005801"/>
    </source>
</evidence>
<dbReference type="EMBL" id="CP081864">
    <property type="protein sequence ID" value="QZN94491.1"/>
    <property type="molecule type" value="Genomic_DNA"/>
</dbReference>
<accession>A0ABX9AKB4</accession>
<dbReference type="PANTHER" id="PTHR30487">
    <property type="entry name" value="TYPE 4 PREPILIN-LIKE PROTEINS LEADER PEPTIDE-PROCESSING ENZYME"/>
    <property type="match status" value="1"/>
</dbReference>
<feature type="domain" description="Prepilin type IV endopeptidase peptidase" evidence="11">
    <location>
        <begin position="138"/>
        <end position="245"/>
    </location>
</feature>
<feature type="transmembrane region" description="Helical" evidence="10">
    <location>
        <begin position="133"/>
        <end position="156"/>
    </location>
</feature>
<feature type="transmembrane region" description="Helical" evidence="10">
    <location>
        <begin position="260"/>
        <end position="279"/>
    </location>
</feature>
<comment type="subcellular location">
    <subcellularLocation>
        <location evidence="1">Cell inner membrane</location>
        <topology evidence="1">Multi-pass membrane protein</topology>
    </subcellularLocation>
    <subcellularLocation>
        <location evidence="9">Cell membrane</location>
        <topology evidence="9">Multi-pass membrane protein</topology>
    </subcellularLocation>
</comment>
<evidence type="ECO:0000313" key="14">
    <source>
        <dbReference type="Proteomes" id="UP000825886"/>
    </source>
</evidence>
<evidence type="ECO:0000256" key="3">
    <source>
        <dbReference type="ARBA" id="ARBA00022475"/>
    </source>
</evidence>
<feature type="domain" description="Prepilin peptidase A24 N-terminal" evidence="12">
    <location>
        <begin position="21"/>
        <end position="123"/>
    </location>
</feature>
<evidence type="ECO:0000259" key="11">
    <source>
        <dbReference type="Pfam" id="PF01478"/>
    </source>
</evidence>
<evidence type="ECO:0000256" key="8">
    <source>
        <dbReference type="RuleBase" id="RU003793"/>
    </source>
</evidence>
<dbReference type="PANTHER" id="PTHR30487:SF0">
    <property type="entry name" value="PREPILIN LEADER PEPTIDASE_N-METHYLTRANSFERASE-RELATED"/>
    <property type="match status" value="1"/>
</dbReference>
<protein>
    <recommendedName>
        <fullName evidence="9">Prepilin leader peptidase/N-methyltransferase</fullName>
        <ecNumber evidence="9">2.1.1.-</ecNumber>
        <ecNumber evidence="9">3.4.23.43</ecNumber>
    </recommendedName>
</protein>
<comment type="function">
    <text evidence="9">Plays an essential role in type IV pili and type II pseudopili formation by proteolytically removing the leader sequence from substrate proteins and subsequently monomethylating the alpha-amino group of the newly exposed N-terminal phenylalanine.</text>
</comment>
<sequence length="281" mass="30724">MEQLVAFSEAYPLLWCGVLSVLGLVIGSFLNVVIHRLPVMLEMQWRDETALNVDGDVQVAQARYDLWWPRSHCPHCHQPIALRDNVPVLGWLVLRGRGRCCNQPIAWRYPLVEAATGILFVAAGSLWPPGVSLLGALTLLAFLIALAAIDAETLLLPDALTQPLLWLGLFINLSDAFVPLESAVIGAMAGYLALWVVYWLFKTLTGKDALGAGDFKLLAALGAWLGWQALPQLVLLAALGGLVMTCLWRWRRGGDFDQPLAFGPWLAISGGILLFVPGFSF</sequence>
<evidence type="ECO:0000256" key="7">
    <source>
        <dbReference type="ARBA" id="ARBA00023136"/>
    </source>
</evidence>